<name>A0ABD5RFI1_9EURY</name>
<comment type="caution">
    <text evidence="1">The sequence shown here is derived from an EMBL/GenBank/DDBJ whole genome shotgun (WGS) entry which is preliminary data.</text>
</comment>
<keyword evidence="2" id="KW-1185">Reference proteome</keyword>
<evidence type="ECO:0000313" key="2">
    <source>
        <dbReference type="Proteomes" id="UP001596201"/>
    </source>
</evidence>
<sequence>MGDDASICETIERALDDWPHCWAVEEITTHPDRAVVGVRVEYLDRPIRFTELETRCRAHGVVAHITALEAVDDLETPRLRLDARRHAGGPTTIAGP</sequence>
<dbReference type="RefSeq" id="WP_227230858.1">
    <property type="nucleotide sequence ID" value="NZ_JAJCVJ010000002.1"/>
</dbReference>
<accession>A0ABD5RFI1</accession>
<protein>
    <submittedName>
        <fullName evidence="1">Uncharacterized protein</fullName>
    </submittedName>
</protein>
<gene>
    <name evidence="1" type="ORF">ACFPJ5_16805</name>
</gene>
<dbReference type="AlphaFoldDB" id="A0ABD5RFI1"/>
<reference evidence="1 2" key="1">
    <citation type="journal article" date="2019" name="Int. J. Syst. Evol. Microbiol.">
        <title>The Global Catalogue of Microorganisms (GCM) 10K type strain sequencing project: providing services to taxonomists for standard genome sequencing and annotation.</title>
        <authorList>
            <consortium name="The Broad Institute Genomics Platform"/>
            <consortium name="The Broad Institute Genome Sequencing Center for Infectious Disease"/>
            <person name="Wu L."/>
            <person name="Ma J."/>
        </authorList>
    </citation>
    <scope>NUCLEOTIDE SEQUENCE [LARGE SCALE GENOMIC DNA]</scope>
    <source>
        <strain evidence="1 2">CGMCC 1.12237</strain>
    </source>
</reference>
<dbReference type="Proteomes" id="UP001596201">
    <property type="component" value="Unassembled WGS sequence"/>
</dbReference>
<organism evidence="1 2">
    <name type="scientific">Salinirubrum litoreum</name>
    <dbReference type="NCBI Taxonomy" id="1126234"/>
    <lineage>
        <taxon>Archaea</taxon>
        <taxon>Methanobacteriati</taxon>
        <taxon>Methanobacteriota</taxon>
        <taxon>Stenosarchaea group</taxon>
        <taxon>Halobacteria</taxon>
        <taxon>Halobacteriales</taxon>
        <taxon>Haloferacaceae</taxon>
        <taxon>Salinirubrum</taxon>
    </lineage>
</organism>
<evidence type="ECO:0000313" key="1">
    <source>
        <dbReference type="EMBL" id="MFC5368586.1"/>
    </source>
</evidence>
<dbReference type="EMBL" id="JBHSKX010000002">
    <property type="protein sequence ID" value="MFC5368586.1"/>
    <property type="molecule type" value="Genomic_DNA"/>
</dbReference>
<proteinExistence type="predicted"/>